<dbReference type="PANTHER" id="PTHR47385">
    <property type="entry name" value="CALPONIN"/>
    <property type="match status" value="1"/>
</dbReference>
<dbReference type="InterPro" id="IPR003096">
    <property type="entry name" value="SM22_calponin"/>
</dbReference>
<organism evidence="2 3">
    <name type="scientific">Tieghemostelium lacteum</name>
    <name type="common">Slime mold</name>
    <name type="synonym">Dictyostelium lacteum</name>
    <dbReference type="NCBI Taxonomy" id="361077"/>
    <lineage>
        <taxon>Eukaryota</taxon>
        <taxon>Amoebozoa</taxon>
        <taxon>Evosea</taxon>
        <taxon>Eumycetozoa</taxon>
        <taxon>Dictyostelia</taxon>
        <taxon>Dictyosteliales</taxon>
        <taxon>Raperosteliaceae</taxon>
        <taxon>Tieghemostelium</taxon>
    </lineage>
</organism>
<dbReference type="SUPFAM" id="SSF47576">
    <property type="entry name" value="Calponin-homology domain, CH-domain"/>
    <property type="match status" value="1"/>
</dbReference>
<dbReference type="SMART" id="SM00033">
    <property type="entry name" value="CH"/>
    <property type="match status" value="1"/>
</dbReference>
<dbReference type="PANTHER" id="PTHR47385:SF14">
    <property type="entry name" value="TRANSGELIN"/>
    <property type="match status" value="1"/>
</dbReference>
<dbReference type="InterPro" id="IPR001715">
    <property type="entry name" value="CH_dom"/>
</dbReference>
<dbReference type="EMBL" id="LODT01000037">
    <property type="protein sequence ID" value="KYQ90376.1"/>
    <property type="molecule type" value="Genomic_DNA"/>
</dbReference>
<dbReference type="InterPro" id="IPR001997">
    <property type="entry name" value="Calponin/LIMCH1"/>
</dbReference>
<sequence length="172" mass="18425">MTDLNFGLDADLAKKRESLYDRDLENDTRRWIESVTGEAINGDFFAALKSGQILCKLANKLRPGSCKAGPGSAPFIQMENINSFLNYARLIGVQNHDIFVTVDLYELKNPNQVIQGLQAVKRITASGGKPTAIPVKTNVQAAEATNLSSFCPGCGNKAAAGAKFCGGCGKKL</sequence>
<dbReference type="GO" id="GO:0015629">
    <property type="term" value="C:actin cytoskeleton"/>
    <property type="evidence" value="ECO:0007669"/>
    <property type="project" value="TreeGrafter"/>
</dbReference>
<dbReference type="GO" id="GO:0007015">
    <property type="term" value="P:actin filament organization"/>
    <property type="evidence" value="ECO:0007669"/>
    <property type="project" value="TreeGrafter"/>
</dbReference>
<feature type="domain" description="Calponin-homology (CH)" evidence="1">
    <location>
        <begin position="22"/>
        <end position="124"/>
    </location>
</feature>
<protein>
    <submittedName>
        <fullName evidence="2">Calponin (CH) domain-containing protein</fullName>
    </submittedName>
</protein>
<keyword evidence="3" id="KW-1185">Reference proteome</keyword>
<dbReference type="InterPro" id="IPR050606">
    <property type="entry name" value="Calponin-like"/>
</dbReference>
<dbReference type="GO" id="GO:0031032">
    <property type="term" value="P:actomyosin structure organization"/>
    <property type="evidence" value="ECO:0007669"/>
    <property type="project" value="InterPro"/>
</dbReference>
<evidence type="ECO:0000259" key="1">
    <source>
        <dbReference type="PROSITE" id="PS50021"/>
    </source>
</evidence>
<dbReference type="GO" id="GO:0051015">
    <property type="term" value="F:actin filament binding"/>
    <property type="evidence" value="ECO:0007669"/>
    <property type="project" value="TreeGrafter"/>
</dbReference>
<dbReference type="PRINTS" id="PR00888">
    <property type="entry name" value="SM22CALPONIN"/>
</dbReference>
<dbReference type="Gene3D" id="1.10.418.10">
    <property type="entry name" value="Calponin-like domain"/>
    <property type="match status" value="1"/>
</dbReference>
<accession>A0A151Z8W2</accession>
<comment type="caution">
    <text evidence="2">The sequence shown here is derived from an EMBL/GenBank/DDBJ whole genome shotgun (WGS) entry which is preliminary data.</text>
</comment>
<dbReference type="AlphaFoldDB" id="A0A151Z8W2"/>
<dbReference type="Proteomes" id="UP000076078">
    <property type="component" value="Unassembled WGS sequence"/>
</dbReference>
<evidence type="ECO:0000313" key="2">
    <source>
        <dbReference type="EMBL" id="KYQ90376.1"/>
    </source>
</evidence>
<dbReference type="PROSITE" id="PS50021">
    <property type="entry name" value="CH"/>
    <property type="match status" value="1"/>
</dbReference>
<dbReference type="InterPro" id="IPR036872">
    <property type="entry name" value="CH_dom_sf"/>
</dbReference>
<dbReference type="FunCoup" id="A0A151Z8W2">
    <property type="interactions" value="6"/>
</dbReference>
<dbReference type="PRINTS" id="PR00889">
    <property type="entry name" value="CALPONIN"/>
</dbReference>
<dbReference type="Pfam" id="PF00307">
    <property type="entry name" value="CH"/>
    <property type="match status" value="1"/>
</dbReference>
<dbReference type="OrthoDB" id="17088at2759"/>
<gene>
    <name evidence="2" type="ORF">DLAC_08994</name>
</gene>
<reference evidence="2 3" key="1">
    <citation type="submission" date="2015-12" db="EMBL/GenBank/DDBJ databases">
        <title>Dictyostelia acquired genes for synthesis and detection of signals that induce cell-type specialization by lateral gene transfer from prokaryotes.</title>
        <authorList>
            <person name="Gloeckner G."/>
            <person name="Schaap P."/>
        </authorList>
    </citation>
    <scope>NUCLEOTIDE SEQUENCE [LARGE SCALE GENOMIC DNA]</scope>
    <source>
        <strain evidence="2 3">TK</strain>
    </source>
</reference>
<dbReference type="OMA" id="KWLMDGI"/>
<dbReference type="InParanoid" id="A0A151Z8W2"/>
<proteinExistence type="predicted"/>
<dbReference type="STRING" id="361077.A0A151Z8W2"/>
<name>A0A151Z8W2_TIELA</name>
<evidence type="ECO:0000313" key="3">
    <source>
        <dbReference type="Proteomes" id="UP000076078"/>
    </source>
</evidence>